<protein>
    <submittedName>
        <fullName evidence="2">GNAT family N-acetyltransferase</fullName>
    </submittedName>
</protein>
<sequence length="172" mass="19290">MIRQALPSDANAIAQVHIRSWQDAYRDLMPADYLQGLDATLPNREASWKRSLESGESQVWVAQVDEQVVGWISVGASRDEDLVGESVGEVMAIYVLATHWQSGVGLALWKTAVQYLEAQGFQRLTLWVLTRNERAIRFYRKAGWVEDAGSARTLVRGGVTLEEVRYGVSLPR</sequence>
<keyword evidence="2" id="KW-0808">Transferase</keyword>
<proteinExistence type="predicted"/>
<dbReference type="Pfam" id="PF00583">
    <property type="entry name" value="Acetyltransf_1"/>
    <property type="match status" value="1"/>
</dbReference>
<dbReference type="InterPro" id="IPR000182">
    <property type="entry name" value="GNAT_dom"/>
</dbReference>
<dbReference type="EMBL" id="QUZT01000099">
    <property type="protein sequence ID" value="TFY85472.1"/>
    <property type="molecule type" value="Genomic_DNA"/>
</dbReference>
<evidence type="ECO:0000313" key="3">
    <source>
        <dbReference type="Proteomes" id="UP000297734"/>
    </source>
</evidence>
<dbReference type="InterPro" id="IPR050276">
    <property type="entry name" value="MshD_Acetyltransferase"/>
</dbReference>
<name>A0A4Z0AFE7_9PSED</name>
<dbReference type="PROSITE" id="PS51186">
    <property type="entry name" value="GNAT"/>
    <property type="match status" value="1"/>
</dbReference>
<organism evidence="2 3">
    <name type="scientific">Pseudomonas nabeulensis</name>
    <dbReference type="NCBI Taxonomy" id="2293833"/>
    <lineage>
        <taxon>Bacteria</taxon>
        <taxon>Pseudomonadati</taxon>
        <taxon>Pseudomonadota</taxon>
        <taxon>Gammaproteobacteria</taxon>
        <taxon>Pseudomonadales</taxon>
        <taxon>Pseudomonadaceae</taxon>
        <taxon>Pseudomonas</taxon>
    </lineage>
</organism>
<gene>
    <name evidence="2" type="ORF">DYL61_29530</name>
</gene>
<keyword evidence="3" id="KW-1185">Reference proteome</keyword>
<accession>A0A4Z0AFE7</accession>
<feature type="domain" description="N-acetyltransferase" evidence="1">
    <location>
        <begin position="1"/>
        <end position="171"/>
    </location>
</feature>
<comment type="caution">
    <text evidence="2">The sequence shown here is derived from an EMBL/GenBank/DDBJ whole genome shotgun (WGS) entry which is preliminary data.</text>
</comment>
<reference evidence="2 3" key="1">
    <citation type="journal article" date="2019" name="Syst. Appl. Microbiol.">
        <title>New species of pathogenic Pseudomonas isolated from citrus in Tunisia: Proposal of Pseudomonas kairouanensis sp. nov. and Pseudomonas nabeulensis sp. nov.</title>
        <authorList>
            <person name="Oueslati M."/>
            <person name="Mulet M."/>
            <person name="Gomila M."/>
            <person name="Berge O."/>
            <person name="Hajlaoui M.R."/>
            <person name="Lalucat J."/>
            <person name="Sadfi-Zouaoui N."/>
            <person name="Garcia-Valdes E."/>
        </authorList>
    </citation>
    <scope>NUCLEOTIDE SEQUENCE [LARGE SCALE GENOMIC DNA]</scope>
    <source>
        <strain evidence="2 3">E10B</strain>
    </source>
</reference>
<dbReference type="PANTHER" id="PTHR43617">
    <property type="entry name" value="L-AMINO ACID N-ACETYLTRANSFERASE"/>
    <property type="match status" value="1"/>
</dbReference>
<evidence type="ECO:0000259" key="1">
    <source>
        <dbReference type="PROSITE" id="PS51186"/>
    </source>
</evidence>
<dbReference type="InterPro" id="IPR016181">
    <property type="entry name" value="Acyl_CoA_acyltransferase"/>
</dbReference>
<dbReference type="SUPFAM" id="SSF55729">
    <property type="entry name" value="Acyl-CoA N-acyltransferases (Nat)"/>
    <property type="match status" value="1"/>
</dbReference>
<dbReference type="OrthoDB" id="5292888at2"/>
<dbReference type="GO" id="GO:0016747">
    <property type="term" value="F:acyltransferase activity, transferring groups other than amino-acyl groups"/>
    <property type="evidence" value="ECO:0007669"/>
    <property type="project" value="InterPro"/>
</dbReference>
<dbReference type="Proteomes" id="UP000297734">
    <property type="component" value="Unassembled WGS sequence"/>
</dbReference>
<evidence type="ECO:0000313" key="2">
    <source>
        <dbReference type="EMBL" id="TFY85472.1"/>
    </source>
</evidence>
<dbReference type="PANTHER" id="PTHR43617:SF34">
    <property type="entry name" value="PUTATIVE-RELATED"/>
    <property type="match status" value="1"/>
</dbReference>
<dbReference type="AlphaFoldDB" id="A0A4Z0AFE7"/>
<dbReference type="RefSeq" id="WP_135311302.1">
    <property type="nucleotide sequence ID" value="NZ_QUZT01000099.1"/>
</dbReference>
<dbReference type="CDD" id="cd04301">
    <property type="entry name" value="NAT_SF"/>
    <property type="match status" value="1"/>
</dbReference>
<dbReference type="Gene3D" id="3.40.630.30">
    <property type="match status" value="1"/>
</dbReference>